<reference evidence="4 5" key="1">
    <citation type="submission" date="2020-08" db="EMBL/GenBank/DDBJ databases">
        <authorList>
            <person name="Hejnol A."/>
        </authorList>
    </citation>
    <scope>NUCLEOTIDE SEQUENCE [LARGE SCALE GENOMIC DNA]</scope>
</reference>
<comment type="caution">
    <text evidence="4">The sequence shown here is derived from an EMBL/GenBank/DDBJ whole genome shotgun (WGS) entry which is preliminary data.</text>
</comment>
<feature type="domain" description="BTB/POZ" evidence="2">
    <location>
        <begin position="487"/>
        <end position="588"/>
    </location>
</feature>
<dbReference type="PANTHER" id="PTHR46843:SF1">
    <property type="entry name" value="BTB_POZ DOMAIN-CONTAINING PROTEIN 16"/>
    <property type="match status" value="1"/>
</dbReference>
<keyword evidence="5" id="KW-1185">Reference proteome</keyword>
<dbReference type="InterPro" id="IPR042833">
    <property type="entry name" value="BTBD16"/>
</dbReference>
<dbReference type="EMBL" id="CAJFCJ010000008">
    <property type="protein sequence ID" value="CAD5118180.1"/>
    <property type="molecule type" value="Genomic_DNA"/>
</dbReference>
<evidence type="ECO:0000259" key="3">
    <source>
        <dbReference type="Pfam" id="PF23998"/>
    </source>
</evidence>
<dbReference type="Proteomes" id="UP000549394">
    <property type="component" value="Unassembled WGS sequence"/>
</dbReference>
<proteinExistence type="predicted"/>
<feature type="domain" description="BTBDG BTB/POZ" evidence="3">
    <location>
        <begin position="188"/>
        <end position="305"/>
    </location>
</feature>
<accession>A0A7I8VQ17</accession>
<dbReference type="InterPro" id="IPR048859">
    <property type="entry name" value="BTBD16_C"/>
</dbReference>
<evidence type="ECO:0000259" key="2">
    <source>
        <dbReference type="Pfam" id="PF21059"/>
    </source>
</evidence>
<organism evidence="4 5">
    <name type="scientific">Dimorphilus gyrociliatus</name>
    <dbReference type="NCBI Taxonomy" id="2664684"/>
    <lineage>
        <taxon>Eukaryota</taxon>
        <taxon>Metazoa</taxon>
        <taxon>Spiralia</taxon>
        <taxon>Lophotrochozoa</taxon>
        <taxon>Annelida</taxon>
        <taxon>Polychaeta</taxon>
        <taxon>Polychaeta incertae sedis</taxon>
        <taxon>Dinophilidae</taxon>
        <taxon>Dimorphilus</taxon>
    </lineage>
</organism>
<dbReference type="InterPro" id="IPR011333">
    <property type="entry name" value="SKP1/BTB/POZ_sf"/>
</dbReference>
<evidence type="ECO:0000313" key="5">
    <source>
        <dbReference type="Proteomes" id="UP000549394"/>
    </source>
</evidence>
<evidence type="ECO:0000256" key="1">
    <source>
        <dbReference type="ARBA" id="ARBA00016271"/>
    </source>
</evidence>
<evidence type="ECO:0000313" key="4">
    <source>
        <dbReference type="EMBL" id="CAD5118180.1"/>
    </source>
</evidence>
<sequence>MAALATRQSSADRKFYLPAKPPNPVKVNLEYAYALKNAPYKALKSETCEGREKLISGNRERLLTGLSNRWRIPNSLGGDLLGSSQAVRATSVRWSESVKNHITSENCRKSLPDWKVSYKFRQNDDRPLTTSNLDDLRRSYDQTTTRPVTAPSNWSNSMDYEKPKSYYYDARDALSFFKKRIPCLPKPDIILHSFGYSWKLHRNVIISSNVLSELFNEAILQSERDSLSRPASRLSLNIKQNTQISSKEITISLNVNDSHVSPRTFAIALGHLYTLHFLDVIPKVDVAGVLSAACYLKFNVLIQRLSQLVNQNAYSKNIMDIYEVSVKYCLKDVTEFCINWLKLNLIPKLSNDVSLRRMPPEILESLLKSHWTFTYSEYKVFCTMILWLYLQINQDIQVLPSMSDLKAFYNSFRKDKSIFEVGKIKKYGNLLKSIRLLGITDFENLHDIQSMNVVPSNIMMTILQKHHRSVNSGGDMDVLNEFEQQAVRFGFIIEKPPFYESQVIEMFGFYFDLKAEETDQGGTFTFSIRRLRPLDPSLSILQCERHTVSMRNDRNVFYSITVQYFNQEGRLQLHTTGIRAQRFGLQLEASLGEVTKSLRQLLC</sequence>
<dbReference type="Gene3D" id="3.30.710.10">
    <property type="entry name" value="Potassium Channel Kv1.1, Chain A"/>
    <property type="match status" value="1"/>
</dbReference>
<dbReference type="AlphaFoldDB" id="A0A7I8VQ17"/>
<name>A0A7I8VQ17_9ANNE</name>
<dbReference type="InterPro" id="IPR056426">
    <property type="entry name" value="BTB_BTBDG"/>
</dbReference>
<dbReference type="Pfam" id="PF21059">
    <property type="entry name" value="BTBD16_C"/>
    <property type="match status" value="1"/>
</dbReference>
<dbReference type="OrthoDB" id="6359943at2759"/>
<dbReference type="Pfam" id="PF23998">
    <property type="entry name" value="BTB_BTBDG"/>
    <property type="match status" value="1"/>
</dbReference>
<protein>
    <recommendedName>
        <fullName evidence="1">BTB/POZ domain-containing protein 16</fullName>
    </recommendedName>
</protein>
<dbReference type="PANTHER" id="PTHR46843">
    <property type="entry name" value="BTB/POZ DOMAIN-CONTAINING PROTEIN 16"/>
    <property type="match status" value="1"/>
</dbReference>
<gene>
    <name evidence="4" type="ORF">DGYR_LOCUS6601</name>
</gene>